<dbReference type="PROSITE" id="PS50011">
    <property type="entry name" value="PROTEIN_KINASE_DOM"/>
    <property type="match status" value="1"/>
</dbReference>
<dbReference type="CDD" id="cd06577">
    <property type="entry name" value="PASTA_pknB"/>
    <property type="match status" value="2"/>
</dbReference>
<evidence type="ECO:0000256" key="3">
    <source>
        <dbReference type="ARBA" id="ARBA00022527"/>
    </source>
</evidence>
<evidence type="ECO:0000256" key="9">
    <source>
        <dbReference type="ARBA" id="ARBA00022968"/>
    </source>
</evidence>
<keyword evidence="19" id="KW-1185">Reference proteome</keyword>
<name>A0A1E5LAW5_9BACI</name>
<feature type="binding site" evidence="14">
    <location>
        <position position="40"/>
    </location>
    <ligand>
        <name>ATP</name>
        <dbReference type="ChEBI" id="CHEBI:30616"/>
    </ligand>
</feature>
<dbReference type="PROSITE" id="PS00108">
    <property type="entry name" value="PROTEIN_KINASE_ST"/>
    <property type="match status" value="1"/>
</dbReference>
<proteinExistence type="predicted"/>
<dbReference type="CDD" id="cd14014">
    <property type="entry name" value="STKc_PknB_like"/>
    <property type="match status" value="1"/>
</dbReference>
<keyword evidence="15" id="KW-1133">Transmembrane helix</keyword>
<evidence type="ECO:0000256" key="5">
    <source>
        <dbReference type="ARBA" id="ARBA00022679"/>
    </source>
</evidence>
<organism evidence="18 19">
    <name type="scientific">Bacillus solimangrovi</name>
    <dbReference type="NCBI Taxonomy" id="1305675"/>
    <lineage>
        <taxon>Bacteria</taxon>
        <taxon>Bacillati</taxon>
        <taxon>Bacillota</taxon>
        <taxon>Bacilli</taxon>
        <taxon>Bacillales</taxon>
        <taxon>Bacillaceae</taxon>
        <taxon>Bacillus</taxon>
    </lineage>
</organism>
<dbReference type="Pfam" id="PF03793">
    <property type="entry name" value="PASTA"/>
    <property type="match status" value="3"/>
</dbReference>
<evidence type="ECO:0000256" key="1">
    <source>
        <dbReference type="ARBA" id="ARBA00011738"/>
    </source>
</evidence>
<keyword evidence="15" id="KW-0472">Membrane</keyword>
<evidence type="ECO:0000256" key="6">
    <source>
        <dbReference type="ARBA" id="ARBA00022741"/>
    </source>
</evidence>
<dbReference type="RefSeq" id="WP_069718732.1">
    <property type="nucleotide sequence ID" value="NZ_MJEH01000063.1"/>
</dbReference>
<comment type="caution">
    <text evidence="18">The sequence shown here is derived from an EMBL/GenBank/DDBJ whole genome shotgun (WGS) entry which is preliminary data.</text>
</comment>
<keyword evidence="5" id="KW-0808">Transferase</keyword>
<evidence type="ECO:0000256" key="13">
    <source>
        <dbReference type="ARBA" id="ARBA00070041"/>
    </source>
</evidence>
<feature type="transmembrane region" description="Helical" evidence="15">
    <location>
        <begin position="326"/>
        <end position="347"/>
    </location>
</feature>
<dbReference type="NCBIfam" id="NF033483">
    <property type="entry name" value="PknB_PASTA_kin"/>
    <property type="match status" value="1"/>
</dbReference>
<evidence type="ECO:0000256" key="15">
    <source>
        <dbReference type="SAM" id="Phobius"/>
    </source>
</evidence>
<dbReference type="PROSITE" id="PS51178">
    <property type="entry name" value="PASTA"/>
    <property type="match status" value="3"/>
</dbReference>
<dbReference type="STRING" id="1305675.BFG57_06255"/>
<dbReference type="AlphaFoldDB" id="A0A1E5LAW5"/>
<evidence type="ECO:0000256" key="2">
    <source>
        <dbReference type="ARBA" id="ARBA00012513"/>
    </source>
</evidence>
<dbReference type="PANTHER" id="PTHR43289:SF34">
    <property type="entry name" value="SERINE_THREONINE-PROTEIN KINASE YBDM-RELATED"/>
    <property type="match status" value="1"/>
</dbReference>
<evidence type="ECO:0000256" key="8">
    <source>
        <dbReference type="ARBA" id="ARBA00022840"/>
    </source>
</evidence>
<dbReference type="PANTHER" id="PTHR43289">
    <property type="entry name" value="MITOGEN-ACTIVATED PROTEIN KINASE KINASE KINASE 20-RELATED"/>
    <property type="match status" value="1"/>
</dbReference>
<feature type="domain" description="Protein kinase" evidence="16">
    <location>
        <begin position="11"/>
        <end position="271"/>
    </location>
</feature>
<evidence type="ECO:0000313" key="19">
    <source>
        <dbReference type="Proteomes" id="UP000095209"/>
    </source>
</evidence>
<evidence type="ECO:0000256" key="11">
    <source>
        <dbReference type="ARBA" id="ARBA00048679"/>
    </source>
</evidence>
<gene>
    <name evidence="18" type="ORF">BFG57_06255</name>
</gene>
<evidence type="ECO:0000313" key="18">
    <source>
        <dbReference type="EMBL" id="OEH91216.1"/>
    </source>
</evidence>
<dbReference type="SMART" id="SM00740">
    <property type="entry name" value="PASTA"/>
    <property type="match status" value="3"/>
</dbReference>
<evidence type="ECO:0000256" key="14">
    <source>
        <dbReference type="PROSITE-ProRule" id="PRU10141"/>
    </source>
</evidence>
<evidence type="ECO:0000256" key="10">
    <source>
        <dbReference type="ARBA" id="ARBA00047899"/>
    </source>
</evidence>
<keyword evidence="3 18" id="KW-0723">Serine/threonine-protein kinase</keyword>
<feature type="domain" description="PASTA" evidence="17">
    <location>
        <begin position="419"/>
        <end position="493"/>
    </location>
</feature>
<dbReference type="Proteomes" id="UP000095209">
    <property type="component" value="Unassembled WGS sequence"/>
</dbReference>
<comment type="catalytic activity">
    <reaction evidence="10">
        <text>L-threonyl-[protein] + ATP = O-phospho-L-threonyl-[protein] + ADP + H(+)</text>
        <dbReference type="Rhea" id="RHEA:46608"/>
        <dbReference type="Rhea" id="RHEA-COMP:11060"/>
        <dbReference type="Rhea" id="RHEA-COMP:11605"/>
        <dbReference type="ChEBI" id="CHEBI:15378"/>
        <dbReference type="ChEBI" id="CHEBI:30013"/>
        <dbReference type="ChEBI" id="CHEBI:30616"/>
        <dbReference type="ChEBI" id="CHEBI:61977"/>
        <dbReference type="ChEBI" id="CHEBI:456216"/>
        <dbReference type="EC" id="2.7.11.1"/>
    </reaction>
</comment>
<keyword evidence="8 14" id="KW-0067">ATP-binding</keyword>
<dbReference type="FunFam" id="3.30.200.20:FF:000035">
    <property type="entry name" value="Serine/threonine protein kinase Stk1"/>
    <property type="match status" value="1"/>
</dbReference>
<feature type="domain" description="PASTA" evidence="17">
    <location>
        <begin position="352"/>
        <end position="418"/>
    </location>
</feature>
<dbReference type="GO" id="GO:0009847">
    <property type="term" value="P:spore germination"/>
    <property type="evidence" value="ECO:0007669"/>
    <property type="project" value="UniProtKB-ARBA"/>
</dbReference>
<accession>A0A1E5LAW5</accession>
<comment type="subunit">
    <text evidence="1">Homodimer.</text>
</comment>
<dbReference type="FunFam" id="1.10.510.10:FF:000021">
    <property type="entry name" value="Serine/threonine protein kinase"/>
    <property type="match status" value="1"/>
</dbReference>
<keyword evidence="7 18" id="KW-0418">Kinase</keyword>
<dbReference type="Gene3D" id="3.30.10.20">
    <property type="match status" value="3"/>
</dbReference>
<dbReference type="Gene3D" id="3.30.200.20">
    <property type="entry name" value="Phosphorylase Kinase, domain 1"/>
    <property type="match status" value="1"/>
</dbReference>
<dbReference type="Pfam" id="PF00069">
    <property type="entry name" value="Pkinase"/>
    <property type="match status" value="1"/>
</dbReference>
<dbReference type="OrthoDB" id="9788659at2"/>
<evidence type="ECO:0000256" key="4">
    <source>
        <dbReference type="ARBA" id="ARBA00022544"/>
    </source>
</evidence>
<comment type="subcellular location">
    <subcellularLocation>
        <location evidence="12">Spore membrane</location>
        <topology evidence="12">Single-pass type II membrane protein</topology>
    </subcellularLocation>
</comment>
<dbReference type="Gene3D" id="1.10.510.10">
    <property type="entry name" value="Transferase(Phosphotransferase) domain 1"/>
    <property type="match status" value="1"/>
</dbReference>
<dbReference type="EMBL" id="MJEH01000063">
    <property type="protein sequence ID" value="OEH91216.1"/>
    <property type="molecule type" value="Genomic_DNA"/>
</dbReference>
<evidence type="ECO:0000259" key="16">
    <source>
        <dbReference type="PROSITE" id="PS50011"/>
    </source>
</evidence>
<dbReference type="PROSITE" id="PS00107">
    <property type="entry name" value="PROTEIN_KINASE_ATP"/>
    <property type="match status" value="1"/>
</dbReference>
<dbReference type="Gene3D" id="2.60.40.2560">
    <property type="match status" value="1"/>
</dbReference>
<dbReference type="EC" id="2.7.11.1" evidence="2"/>
<feature type="domain" description="PASTA" evidence="17">
    <location>
        <begin position="495"/>
        <end position="560"/>
    </location>
</feature>
<dbReference type="GO" id="GO:0071224">
    <property type="term" value="P:cellular response to peptidoglycan"/>
    <property type="evidence" value="ECO:0007669"/>
    <property type="project" value="UniProtKB-ARBA"/>
</dbReference>
<evidence type="ECO:0000256" key="7">
    <source>
        <dbReference type="ARBA" id="ARBA00022777"/>
    </source>
</evidence>
<comment type="catalytic activity">
    <reaction evidence="11">
        <text>L-seryl-[protein] + ATP = O-phospho-L-seryl-[protein] + ADP + H(+)</text>
        <dbReference type="Rhea" id="RHEA:17989"/>
        <dbReference type="Rhea" id="RHEA-COMP:9863"/>
        <dbReference type="Rhea" id="RHEA-COMP:11604"/>
        <dbReference type="ChEBI" id="CHEBI:15378"/>
        <dbReference type="ChEBI" id="CHEBI:29999"/>
        <dbReference type="ChEBI" id="CHEBI:30616"/>
        <dbReference type="ChEBI" id="CHEBI:83421"/>
        <dbReference type="ChEBI" id="CHEBI:456216"/>
        <dbReference type="EC" id="2.7.11.1"/>
    </reaction>
</comment>
<evidence type="ECO:0000259" key="17">
    <source>
        <dbReference type="PROSITE" id="PS51178"/>
    </source>
</evidence>
<protein>
    <recommendedName>
        <fullName evidence="13">Serine/threonine-protein kinase PrkC</fullName>
        <ecNumber evidence="2">2.7.11.1</ecNumber>
    </recommendedName>
</protein>
<reference evidence="18 19" key="1">
    <citation type="submission" date="2016-08" db="EMBL/GenBank/DDBJ databases">
        <title>Genome of Bacillus solimangrovi GH2-4.</title>
        <authorList>
            <person name="Lim S."/>
            <person name="Kim B.-C."/>
        </authorList>
    </citation>
    <scope>NUCLEOTIDE SEQUENCE [LARGE SCALE GENOMIC DNA]</scope>
    <source>
        <strain evidence="18 19">GH2-4</strain>
    </source>
</reference>
<keyword evidence="15" id="KW-0812">Transmembrane</keyword>
<keyword evidence="6 14" id="KW-0547">Nucleotide-binding</keyword>
<sequence>MLTGKLLNGRYKMLKMIGGGGMAHVYLAHDQILNREVAVKVLRLDFSDNDEFIERFRREAYSATSLHHPNIVEIFDVGEEDGIYFMVMEYVDGKTLKQLIQQYGPVSVEDSVHIMSQMTSAIQHAHENQIIHRDIKPHNILINEDGVVKITDFGIAMALSSTSITQTNSVLGSVHYFSPEQARGGMANRKSDIYSLGVVMFEILTGRLPFSGESAVSIALKHLQNETPSPRRWNEKIPQSVENIILKATAKDPFHRYASAEEMELDLDTALTPNRINEPKFTLPEEDDDEKTKAIPVVTKMPAESNVDETIVHHSDERKQPKKKNFLWISVFMAILIIGGTTAAFIIPDLFKEEQITIPDMEGKEVSEAITTLRNLGLVVDEKQMIHNEVPEKHVIKTEPSADYTVKKGFPITVYESLGKQKIKFEDYVGQEIEEVKRELQLKGIDVENNLITIEIENEVEQGMIVTQRQPKPGEEIDPDEMKETVVIFEVSEGQKVVIKDMNGWNEQEVQQYIENESLQLEEINYEYSNDVPKGQVISQTINANQKVEKGTTVGVIISKGPSPKTTTITKVIPYNGESLEKVQRIDVYISDIDNKMEEVALSDTMTESKAISFDIQVPYNGEASYKIYVNGEFFEGNIIRYNTLPE</sequence>
<dbReference type="InterPro" id="IPR000719">
    <property type="entry name" value="Prot_kinase_dom"/>
</dbReference>
<dbReference type="GO" id="GO:0007165">
    <property type="term" value="P:signal transduction"/>
    <property type="evidence" value="ECO:0007669"/>
    <property type="project" value="UniProtKB-ARBA"/>
</dbReference>
<dbReference type="InterPro" id="IPR008271">
    <property type="entry name" value="Ser/Thr_kinase_AS"/>
</dbReference>
<evidence type="ECO:0000256" key="12">
    <source>
        <dbReference type="ARBA" id="ARBA00060432"/>
    </source>
</evidence>
<dbReference type="InterPro" id="IPR005543">
    <property type="entry name" value="PASTA_dom"/>
</dbReference>
<dbReference type="SMART" id="SM00220">
    <property type="entry name" value="S_TKc"/>
    <property type="match status" value="1"/>
</dbReference>
<dbReference type="GO" id="GO:0004674">
    <property type="term" value="F:protein serine/threonine kinase activity"/>
    <property type="evidence" value="ECO:0007669"/>
    <property type="project" value="UniProtKB-KW"/>
</dbReference>
<dbReference type="InterPro" id="IPR017441">
    <property type="entry name" value="Protein_kinase_ATP_BS"/>
</dbReference>
<dbReference type="GO" id="GO:0005524">
    <property type="term" value="F:ATP binding"/>
    <property type="evidence" value="ECO:0007669"/>
    <property type="project" value="UniProtKB-UniRule"/>
</dbReference>
<dbReference type="InterPro" id="IPR011009">
    <property type="entry name" value="Kinase-like_dom_sf"/>
</dbReference>
<dbReference type="SUPFAM" id="SSF56112">
    <property type="entry name" value="Protein kinase-like (PK-like)"/>
    <property type="match status" value="1"/>
</dbReference>
<keyword evidence="4" id="KW-0309">Germination</keyword>
<keyword evidence="9" id="KW-0735">Signal-anchor</keyword>